<dbReference type="Proteomes" id="UP000199050">
    <property type="component" value="Unassembled WGS sequence"/>
</dbReference>
<dbReference type="PANTHER" id="PTHR10353">
    <property type="entry name" value="GLYCOSYL HYDROLASE"/>
    <property type="match status" value="1"/>
</dbReference>
<dbReference type="RefSeq" id="WP_090713032.1">
    <property type="nucleotide sequence ID" value="NZ_CBCSKY010000004.1"/>
</dbReference>
<feature type="active site" description="Nucleophile" evidence="7">
    <location>
        <position position="376"/>
    </location>
</feature>
<dbReference type="InterPro" id="IPR017853">
    <property type="entry name" value="GH"/>
</dbReference>
<dbReference type="STRING" id="1174501.SAMN05216192_104184"/>
<evidence type="ECO:0000313" key="11">
    <source>
        <dbReference type="Proteomes" id="UP000199050"/>
    </source>
</evidence>
<reference evidence="11" key="1">
    <citation type="submission" date="2016-10" db="EMBL/GenBank/DDBJ databases">
        <authorList>
            <person name="Varghese N."/>
            <person name="Submissions S."/>
        </authorList>
    </citation>
    <scope>NUCLEOTIDE SEQUENCE [LARGE SCALE GENOMIC DNA]</scope>
    <source>
        <strain evidence="11">CGMCC 1.11012</strain>
    </source>
</reference>
<keyword evidence="2 9" id="KW-0378">Hydrolase</keyword>
<evidence type="ECO:0000256" key="3">
    <source>
        <dbReference type="ARBA" id="ARBA00023295"/>
    </source>
</evidence>
<dbReference type="PROSITE" id="PS00653">
    <property type="entry name" value="GLYCOSYL_HYDROL_F1_2"/>
    <property type="match status" value="1"/>
</dbReference>
<dbReference type="PANTHER" id="PTHR10353:SF296">
    <property type="entry name" value="6-PHOSPHO-BETA-GLUCOSIDASE"/>
    <property type="match status" value="1"/>
</dbReference>
<evidence type="ECO:0000256" key="9">
    <source>
        <dbReference type="RuleBase" id="RU004468"/>
    </source>
</evidence>
<keyword evidence="11" id="KW-1185">Reference proteome</keyword>
<accession>A0A1G8JGQ9</accession>
<dbReference type="Pfam" id="PF00232">
    <property type="entry name" value="Glyco_hydro_1"/>
    <property type="match status" value="1"/>
</dbReference>
<evidence type="ECO:0000256" key="8">
    <source>
        <dbReference type="RuleBase" id="RU003690"/>
    </source>
</evidence>
<dbReference type="Gene3D" id="3.20.20.80">
    <property type="entry name" value="Glycosidases"/>
    <property type="match status" value="1"/>
</dbReference>
<dbReference type="InterPro" id="IPR001360">
    <property type="entry name" value="Glyco_hydro_1"/>
</dbReference>
<protein>
    <recommendedName>
        <fullName evidence="6">Amygdalase</fullName>
    </recommendedName>
    <alternativeName>
        <fullName evidence="4">Cellobiase</fullName>
    </alternativeName>
    <alternativeName>
        <fullName evidence="5">Gentiobiase</fullName>
    </alternativeName>
</protein>
<evidence type="ECO:0000256" key="2">
    <source>
        <dbReference type="ARBA" id="ARBA00022801"/>
    </source>
</evidence>
<dbReference type="AlphaFoldDB" id="A0A1G8JGQ9"/>
<proteinExistence type="inferred from homology"/>
<name>A0A1G8JGQ9_9BACL</name>
<dbReference type="SUPFAM" id="SSF51445">
    <property type="entry name" value="(Trans)glycosidases"/>
    <property type="match status" value="1"/>
</dbReference>
<evidence type="ECO:0000256" key="6">
    <source>
        <dbReference type="ARBA" id="ARBA00079432"/>
    </source>
</evidence>
<sequence length="483" mass="54288">MSKYTFPAGFLWGGAIAANQTEGAYREDGKGLTTVDLIPAGPQRWPVMGGKLDAFEPQLGLMYPSHEAIGFYHRYKEDIALFAEMGFKALRVSVSWTRIFPNGNDTEPNEPGLEFYDHLFDELLKYGIQPVVTIAHFDVPVHLVQTYGSWRSRKLVGLFERYAITLFTRYKDKVKYWMTFNEINMLLHLPFVGAGLVFSEGEDKRQIQYQAAHHQLVASALAVKACHELIPDAQIGCMLAAGSTYPYVCNPEDVWDAMNKDRESFFFIDVQSRGAYPGYAKRFFKDNGITVEMEQGDEELLKHNTVDYIGFSYYASRTASTDPEVLGRMTSGNVFGSVDNPYLQKSAWGWTIDPLGFRITANQLYDRYQKPLFVVENGLGAADEPGPGGEVADDYRIDYLQRHIAAMGEAIEDGVEIIGYTSWGPIDLVSASTGEMKKRYGYIYVDKDNAGNGTLQRSRKKSFHWYKQVIASNGGNLSADGLY</sequence>
<evidence type="ECO:0000256" key="1">
    <source>
        <dbReference type="ARBA" id="ARBA00010838"/>
    </source>
</evidence>
<evidence type="ECO:0000256" key="4">
    <source>
        <dbReference type="ARBA" id="ARBA00031448"/>
    </source>
</evidence>
<evidence type="ECO:0000256" key="5">
    <source>
        <dbReference type="ARBA" id="ARBA00032194"/>
    </source>
</evidence>
<comment type="similarity">
    <text evidence="1 8">Belongs to the glycosyl hydrolase 1 family.</text>
</comment>
<dbReference type="PRINTS" id="PR00131">
    <property type="entry name" value="GLHYDRLASE1"/>
</dbReference>
<organism evidence="10 11">
    <name type="scientific">Paenibacillus typhae</name>
    <dbReference type="NCBI Taxonomy" id="1174501"/>
    <lineage>
        <taxon>Bacteria</taxon>
        <taxon>Bacillati</taxon>
        <taxon>Bacillota</taxon>
        <taxon>Bacilli</taxon>
        <taxon>Bacillales</taxon>
        <taxon>Paenibacillaceae</taxon>
        <taxon>Paenibacillus</taxon>
    </lineage>
</organism>
<evidence type="ECO:0000256" key="7">
    <source>
        <dbReference type="PROSITE-ProRule" id="PRU10055"/>
    </source>
</evidence>
<evidence type="ECO:0000313" key="10">
    <source>
        <dbReference type="EMBL" id="SDI30271.1"/>
    </source>
</evidence>
<dbReference type="GO" id="GO:0005829">
    <property type="term" value="C:cytosol"/>
    <property type="evidence" value="ECO:0007669"/>
    <property type="project" value="TreeGrafter"/>
</dbReference>
<dbReference type="PROSITE" id="PS00572">
    <property type="entry name" value="GLYCOSYL_HYDROL_F1_1"/>
    <property type="match status" value="1"/>
</dbReference>
<dbReference type="EMBL" id="FNDX01000004">
    <property type="protein sequence ID" value="SDI30271.1"/>
    <property type="molecule type" value="Genomic_DNA"/>
</dbReference>
<dbReference type="InterPro" id="IPR018120">
    <property type="entry name" value="Glyco_hydro_1_AS"/>
</dbReference>
<dbReference type="InterPro" id="IPR033132">
    <property type="entry name" value="GH_1_N_CS"/>
</dbReference>
<gene>
    <name evidence="10" type="ORF">SAMN05216192_104184</name>
</gene>
<dbReference type="NCBIfam" id="NF007356">
    <property type="entry name" value="PRK09852.1"/>
    <property type="match status" value="1"/>
</dbReference>
<dbReference type="NCBIfam" id="NF007158">
    <property type="entry name" value="PRK09593.1"/>
    <property type="match status" value="1"/>
</dbReference>
<dbReference type="OrthoDB" id="108629at2"/>
<dbReference type="GO" id="GO:0016052">
    <property type="term" value="P:carbohydrate catabolic process"/>
    <property type="evidence" value="ECO:0007669"/>
    <property type="project" value="TreeGrafter"/>
</dbReference>
<keyword evidence="3 9" id="KW-0326">Glycosidase</keyword>
<dbReference type="FunFam" id="3.20.20.80:FF:000004">
    <property type="entry name" value="Beta-glucosidase 6-phospho-beta-glucosidase"/>
    <property type="match status" value="1"/>
</dbReference>
<dbReference type="GO" id="GO:0008422">
    <property type="term" value="F:beta-glucosidase activity"/>
    <property type="evidence" value="ECO:0007669"/>
    <property type="project" value="TreeGrafter"/>
</dbReference>